<sequence>MGIPSNSNRSPSPNSSRIQENSCIRKSFSGDPLNRPSIVPFPRGFNPVTPANSPADFPQKNSGQREGLASLRVSYEQKENEKDQNLKSARFLRSPAISNGTKSFMAPTISASSKINASPRKKVLTEKNEAVRTSISFSAGKSPSTAVNPSEIAEEVSSKSQTISDSKVPSECPQKSDATLLSPTPDTLKSSANPNGDGAILNSEVPTETPDLLLFSSEPRAEDSICNNTNLGLKVKPSLSPSPVLAPLTLVSPAPDALKSSANPKGDGAVVNSEVPTETPDFSLLSPEPRADLGSKAKLSPSPSPVLAPLDMEPFLPPYDPKTNYLSPRPEFLHYKPNPRIDLGEGKRLLDSFSSESSSETENTEDFQSPSPQKECEDAGSPEMASGEEMNTIQNQNEFFRVNKTRKSHFFARSKSIPFLLVLVVACLCFPVTDTPIHYQSLFKTQTSSRLDSPVKFAELAKTKLDFLSHVVRLWSVNSASYLSNLISIPNEVEQIDSLKFMNSSPDEEHLAYECRAVDCGDNQTEETQDVETVEDVQGVIAEIQSNVEFEEQPQLIEQGLYIKPENPETGDFLDKGDFDSYTNDIEIAKGCRNIEIEEQSPLIPQAPDVESNILEADSNGENDSDSFTNIKPTCAESKPESSGSLQGSTYMFPERNVLAISSGIVALLVAALLYFKQNKASAPKVTVPVEQLVTKKFSLCSVSASSDHLNHDRTSTPIWPAEVEKMGESGPFEISSTLQGYSNSCKMAALDRTNEVQSHERKPRRSAKRGESLVSSSEFSAGSPSYGSFTTYEKIPIKHGSGDEGMVTPIRRSSRIRNQIISP</sequence>
<reference evidence="3" key="1">
    <citation type="journal article" date="2023" name="Plant J.">
        <title>The genome of the king protea, Protea cynaroides.</title>
        <authorList>
            <person name="Chang J."/>
            <person name="Duong T.A."/>
            <person name="Schoeman C."/>
            <person name="Ma X."/>
            <person name="Roodt D."/>
            <person name="Barker N."/>
            <person name="Li Z."/>
            <person name="Van de Peer Y."/>
            <person name="Mizrachi E."/>
        </authorList>
    </citation>
    <scope>NUCLEOTIDE SEQUENCE</scope>
    <source>
        <tissue evidence="3">Young leaves</tissue>
    </source>
</reference>
<feature type="compositionally biased region" description="Polar residues" evidence="1">
    <location>
        <begin position="158"/>
        <end position="167"/>
    </location>
</feature>
<evidence type="ECO:0000256" key="2">
    <source>
        <dbReference type="SAM" id="Phobius"/>
    </source>
</evidence>
<comment type="caution">
    <text evidence="3">The sequence shown here is derived from an EMBL/GenBank/DDBJ whole genome shotgun (WGS) entry which is preliminary data.</text>
</comment>
<feature type="compositionally biased region" description="Polar residues" evidence="1">
    <location>
        <begin position="135"/>
        <end position="148"/>
    </location>
</feature>
<dbReference type="Proteomes" id="UP001141806">
    <property type="component" value="Unassembled WGS sequence"/>
</dbReference>
<evidence type="ECO:0000256" key="1">
    <source>
        <dbReference type="SAM" id="MobiDB-lite"/>
    </source>
</evidence>
<feature type="region of interest" description="Disordered" evidence="1">
    <location>
        <begin position="135"/>
        <end position="205"/>
    </location>
</feature>
<dbReference type="PANTHER" id="PTHR34775">
    <property type="entry name" value="TRANSMEMBRANE PROTEIN"/>
    <property type="match status" value="1"/>
</dbReference>
<gene>
    <name evidence="3" type="ORF">NE237_023679</name>
</gene>
<proteinExistence type="predicted"/>
<keyword evidence="2" id="KW-0812">Transmembrane</keyword>
<feature type="compositionally biased region" description="Low complexity" evidence="1">
    <location>
        <begin position="1"/>
        <end position="17"/>
    </location>
</feature>
<dbReference type="PANTHER" id="PTHR34775:SF4">
    <property type="entry name" value="TRANSMEMBRANE PROTEIN"/>
    <property type="match status" value="1"/>
</dbReference>
<feature type="compositionally biased region" description="Polar residues" evidence="1">
    <location>
        <begin position="774"/>
        <end position="792"/>
    </location>
</feature>
<feature type="region of interest" description="Disordered" evidence="1">
    <location>
        <begin position="616"/>
        <end position="647"/>
    </location>
</feature>
<accession>A0A9Q0K6B2</accession>
<feature type="compositionally biased region" description="Low complexity" evidence="1">
    <location>
        <begin position="296"/>
        <end position="310"/>
    </location>
</feature>
<dbReference type="AlphaFoldDB" id="A0A9Q0K6B2"/>
<evidence type="ECO:0000313" key="4">
    <source>
        <dbReference type="Proteomes" id="UP001141806"/>
    </source>
</evidence>
<feature type="region of interest" description="Disordered" evidence="1">
    <location>
        <begin position="352"/>
        <end position="387"/>
    </location>
</feature>
<name>A0A9Q0K6B2_9MAGN</name>
<evidence type="ECO:0000313" key="3">
    <source>
        <dbReference type="EMBL" id="KAJ4963740.1"/>
    </source>
</evidence>
<dbReference type="EMBL" id="JAMYWD010000008">
    <property type="protein sequence ID" value="KAJ4963740.1"/>
    <property type="molecule type" value="Genomic_DNA"/>
</dbReference>
<feature type="region of interest" description="Disordered" evidence="1">
    <location>
        <begin position="1"/>
        <end position="71"/>
    </location>
</feature>
<protein>
    <submittedName>
        <fullName evidence="3">Uncharacterized protein</fullName>
    </submittedName>
</protein>
<keyword evidence="2" id="KW-0472">Membrane</keyword>
<keyword evidence="4" id="KW-1185">Reference proteome</keyword>
<keyword evidence="2" id="KW-1133">Transmembrane helix</keyword>
<feature type="compositionally biased region" description="Low complexity" evidence="1">
    <location>
        <begin position="352"/>
        <end position="361"/>
    </location>
</feature>
<dbReference type="OrthoDB" id="676522at2759"/>
<feature type="transmembrane region" description="Helical" evidence="2">
    <location>
        <begin position="658"/>
        <end position="676"/>
    </location>
</feature>
<organism evidence="3 4">
    <name type="scientific">Protea cynaroides</name>
    <dbReference type="NCBI Taxonomy" id="273540"/>
    <lineage>
        <taxon>Eukaryota</taxon>
        <taxon>Viridiplantae</taxon>
        <taxon>Streptophyta</taxon>
        <taxon>Embryophyta</taxon>
        <taxon>Tracheophyta</taxon>
        <taxon>Spermatophyta</taxon>
        <taxon>Magnoliopsida</taxon>
        <taxon>Proteales</taxon>
        <taxon>Proteaceae</taxon>
        <taxon>Protea</taxon>
    </lineage>
</organism>
<feature type="region of interest" description="Disordered" evidence="1">
    <location>
        <begin position="257"/>
        <end position="311"/>
    </location>
</feature>
<feature type="region of interest" description="Disordered" evidence="1">
    <location>
        <begin position="753"/>
        <end position="824"/>
    </location>
</feature>
<feature type="compositionally biased region" description="Polar residues" evidence="1">
    <location>
        <begin position="176"/>
        <end position="194"/>
    </location>
</feature>